<sequence>MMTSVVFLFAALGLSGVKSQVPEQCLATSGRSCGLPVEREDLLAQSVIAEQVDEGLHLLQVNAGPKKTSKEQQGPTADPAAAARARQFSALERAHEAGKEVATLAAEARKSDSTSNSTSTDCSTISGGTCFFGGCDQSRGATYCNSVKMCVCSQGNCANEQGVCMYDFSGMMQQMQNAMAGMMGGGGGAPQQQYQGYGGAPQQGYGGFR</sequence>
<protein>
    <submittedName>
        <fullName evidence="2">Uncharacterized protein</fullName>
    </submittedName>
</protein>
<keyword evidence="1" id="KW-0732">Signal</keyword>
<feature type="chain" id="PRO_5032392786" evidence="1">
    <location>
        <begin position="20"/>
        <end position="209"/>
    </location>
</feature>
<keyword evidence="3" id="KW-1185">Reference proteome</keyword>
<dbReference type="EMBL" id="CAJNNV010030026">
    <property type="protein sequence ID" value="CAE8631077.1"/>
    <property type="molecule type" value="Genomic_DNA"/>
</dbReference>
<feature type="signal peptide" evidence="1">
    <location>
        <begin position="1"/>
        <end position="19"/>
    </location>
</feature>
<evidence type="ECO:0000313" key="2">
    <source>
        <dbReference type="EMBL" id="CAE8631077.1"/>
    </source>
</evidence>
<name>A0A813H065_POLGL</name>
<organism evidence="2 3">
    <name type="scientific">Polarella glacialis</name>
    <name type="common">Dinoflagellate</name>
    <dbReference type="NCBI Taxonomy" id="89957"/>
    <lineage>
        <taxon>Eukaryota</taxon>
        <taxon>Sar</taxon>
        <taxon>Alveolata</taxon>
        <taxon>Dinophyceae</taxon>
        <taxon>Suessiales</taxon>
        <taxon>Suessiaceae</taxon>
        <taxon>Polarella</taxon>
    </lineage>
</organism>
<evidence type="ECO:0000256" key="1">
    <source>
        <dbReference type="SAM" id="SignalP"/>
    </source>
</evidence>
<dbReference type="AlphaFoldDB" id="A0A813H065"/>
<reference evidence="2" key="1">
    <citation type="submission" date="2021-02" db="EMBL/GenBank/DDBJ databases">
        <authorList>
            <person name="Dougan E. K."/>
            <person name="Rhodes N."/>
            <person name="Thang M."/>
            <person name="Chan C."/>
        </authorList>
    </citation>
    <scope>NUCLEOTIDE SEQUENCE</scope>
</reference>
<comment type="caution">
    <text evidence="2">The sequence shown here is derived from an EMBL/GenBank/DDBJ whole genome shotgun (WGS) entry which is preliminary data.</text>
</comment>
<proteinExistence type="predicted"/>
<evidence type="ECO:0000313" key="3">
    <source>
        <dbReference type="Proteomes" id="UP000654075"/>
    </source>
</evidence>
<accession>A0A813H065</accession>
<dbReference type="Proteomes" id="UP000654075">
    <property type="component" value="Unassembled WGS sequence"/>
</dbReference>
<gene>
    <name evidence="2" type="ORF">PGLA1383_LOCUS47218</name>
</gene>